<evidence type="ECO:0000313" key="6">
    <source>
        <dbReference type="Proteomes" id="UP000289703"/>
    </source>
</evidence>
<comment type="caution">
    <text evidence="5">The sequence shown here is derived from an EMBL/GenBank/DDBJ whole genome shotgun (WGS) entry which is preliminary data.</text>
</comment>
<dbReference type="RefSeq" id="WP_129254937.1">
    <property type="nucleotide sequence ID" value="NZ_SAXA01000011.1"/>
</dbReference>
<protein>
    <submittedName>
        <fullName evidence="5">DUF255 domain-containing protein</fullName>
    </submittedName>
</protein>
<gene>
    <name evidence="5" type="ORF">EO244_12090</name>
</gene>
<dbReference type="AlphaFoldDB" id="A0A4Q1JJY4"/>
<dbReference type="PANTHER" id="PTHR15337">
    <property type="entry name" value="ANTERIOR GRADIENT PROTEIN-RELATED"/>
    <property type="match status" value="1"/>
</dbReference>
<dbReference type="InterPro" id="IPR013766">
    <property type="entry name" value="Thioredoxin_domain"/>
</dbReference>
<dbReference type="PANTHER" id="PTHR15337:SF11">
    <property type="entry name" value="THIOREDOXIN DOMAIN-CONTAINING PROTEIN"/>
    <property type="match status" value="1"/>
</dbReference>
<name>A0A4Q1JJY4_9BACT</name>
<feature type="chain" id="PRO_5021003386" evidence="3">
    <location>
        <begin position="20"/>
        <end position="389"/>
    </location>
</feature>
<reference evidence="5 6" key="1">
    <citation type="submission" date="2019-01" db="EMBL/GenBank/DDBJ databases">
        <title>Ancylomarina salipaludis sp. nov., isolated from a salt marsh.</title>
        <authorList>
            <person name="Yoon J.-H."/>
        </authorList>
    </citation>
    <scope>NUCLEOTIDE SEQUENCE [LARGE SCALE GENOMIC DNA]</scope>
    <source>
        <strain evidence="5 6">SHSM-M15</strain>
    </source>
</reference>
<dbReference type="InterPro" id="IPR017937">
    <property type="entry name" value="Thioredoxin_CS"/>
</dbReference>
<evidence type="ECO:0000256" key="2">
    <source>
        <dbReference type="ARBA" id="ARBA00023284"/>
    </source>
</evidence>
<dbReference type="Gene3D" id="3.40.30.10">
    <property type="entry name" value="Glutaredoxin"/>
    <property type="match status" value="1"/>
</dbReference>
<dbReference type="Pfam" id="PF00085">
    <property type="entry name" value="Thioredoxin"/>
    <property type="match status" value="1"/>
</dbReference>
<dbReference type="InterPro" id="IPR051099">
    <property type="entry name" value="AGR/TXD"/>
</dbReference>
<keyword evidence="6" id="KW-1185">Reference proteome</keyword>
<organism evidence="5 6">
    <name type="scientific">Ancylomarina salipaludis</name>
    <dbReference type="NCBI Taxonomy" id="2501299"/>
    <lineage>
        <taxon>Bacteria</taxon>
        <taxon>Pseudomonadati</taxon>
        <taxon>Bacteroidota</taxon>
        <taxon>Bacteroidia</taxon>
        <taxon>Marinilabiliales</taxon>
        <taxon>Marinifilaceae</taxon>
        <taxon>Ancylomarina</taxon>
    </lineage>
</organism>
<evidence type="ECO:0000259" key="4">
    <source>
        <dbReference type="PROSITE" id="PS51352"/>
    </source>
</evidence>
<keyword evidence="2" id="KW-0676">Redox-active center</keyword>
<dbReference type="Proteomes" id="UP000289703">
    <property type="component" value="Unassembled WGS sequence"/>
</dbReference>
<proteinExistence type="predicted"/>
<feature type="domain" description="Thioredoxin" evidence="4">
    <location>
        <begin position="2"/>
        <end position="134"/>
    </location>
</feature>
<evidence type="ECO:0000256" key="3">
    <source>
        <dbReference type="SAM" id="SignalP"/>
    </source>
</evidence>
<keyword evidence="1 3" id="KW-0732">Signal</keyword>
<sequence length="389" mass="43786">MKKIIVMFAALLICSNVFSQGIQFEHGTFDEALAKAKKENKIVFVDCYTTWCGPCKYLAKNIFTQKEVGDFFNQNFVNVKMDMESEEGKPLMGKYQVAAFPTLLWLDAEGNIQHKMVGAGDANSLLATASLALDTKNNWSALNKQYENGDRSSEFMQKYILTSAKAGIDTKEAVDSYFSSKKVEDLINAKDADLIASTIKSTSNPVFHFVLKNKTKFYAVADKAQVDQFLEYTMLGEMGQLARKGDMEALDLKKKELIALDQEVGAKVVAFLDMNMLRRDPDQKKFYQAMADYAVKYDFDNSENLNRYAWTIAEVKEDLGNGLIDTALKMAKRSVELNANFANIDTYAFLLNKAGQNKEAKVQAEKSVKLAPQDQKKDLWSDKFLKGEN</sequence>
<evidence type="ECO:0000256" key="1">
    <source>
        <dbReference type="ARBA" id="ARBA00022729"/>
    </source>
</evidence>
<dbReference type="EMBL" id="SAXA01000011">
    <property type="protein sequence ID" value="RXQ91485.1"/>
    <property type="molecule type" value="Genomic_DNA"/>
</dbReference>
<evidence type="ECO:0000313" key="5">
    <source>
        <dbReference type="EMBL" id="RXQ91485.1"/>
    </source>
</evidence>
<accession>A0A4Q1JJY4</accession>
<dbReference type="InterPro" id="IPR036249">
    <property type="entry name" value="Thioredoxin-like_sf"/>
</dbReference>
<feature type="signal peptide" evidence="3">
    <location>
        <begin position="1"/>
        <end position="19"/>
    </location>
</feature>
<dbReference type="OrthoDB" id="1099736at2"/>
<dbReference type="PROSITE" id="PS00194">
    <property type="entry name" value="THIOREDOXIN_1"/>
    <property type="match status" value="1"/>
</dbReference>
<dbReference type="SUPFAM" id="SSF52833">
    <property type="entry name" value="Thioredoxin-like"/>
    <property type="match status" value="1"/>
</dbReference>
<dbReference type="PROSITE" id="PS51352">
    <property type="entry name" value="THIOREDOXIN_2"/>
    <property type="match status" value="1"/>
</dbReference>